<dbReference type="GO" id="GO:0005829">
    <property type="term" value="C:cytosol"/>
    <property type="evidence" value="ECO:0007669"/>
    <property type="project" value="TreeGrafter"/>
</dbReference>
<name>A0A0R1VIR2_9LACO</name>
<dbReference type="SUPFAM" id="SSF102405">
    <property type="entry name" value="MCP/YpsA-like"/>
    <property type="match status" value="1"/>
</dbReference>
<dbReference type="GO" id="GO:0016799">
    <property type="term" value="F:hydrolase activity, hydrolyzing N-glycosyl compounds"/>
    <property type="evidence" value="ECO:0007669"/>
    <property type="project" value="TreeGrafter"/>
</dbReference>
<dbReference type="Proteomes" id="UP000051307">
    <property type="component" value="Unassembled WGS sequence"/>
</dbReference>
<dbReference type="EC" id="3.2.2.n1" evidence="2"/>
<dbReference type="EMBL" id="AZFU01000034">
    <property type="protein sequence ID" value="KRM02886.1"/>
    <property type="molecule type" value="Genomic_DNA"/>
</dbReference>
<dbReference type="AlphaFoldDB" id="A0A0R1VIR2"/>
<dbReference type="PANTHER" id="PTHR31223:SF70">
    <property type="entry name" value="LOG FAMILY PROTEIN YJL055W"/>
    <property type="match status" value="1"/>
</dbReference>
<dbReference type="RefSeq" id="WP_025014502.1">
    <property type="nucleotide sequence ID" value="NZ_AZFU01000034.1"/>
</dbReference>
<keyword evidence="2" id="KW-0378">Hydrolase</keyword>
<protein>
    <recommendedName>
        <fullName evidence="2">Cytokinin riboside 5'-monophosphate phosphoribohydrolase</fullName>
        <ecNumber evidence="2">3.2.2.n1</ecNumber>
    </recommendedName>
</protein>
<dbReference type="NCBIfam" id="TIGR00730">
    <property type="entry name" value="Rossman fold protein, TIGR00730 family"/>
    <property type="match status" value="1"/>
</dbReference>
<reference evidence="3 4" key="1">
    <citation type="journal article" date="2015" name="Genome Announc.">
        <title>Expanding the biotechnology potential of lactobacilli through comparative genomics of 213 strains and associated genera.</title>
        <authorList>
            <person name="Sun Z."/>
            <person name="Harris H.M."/>
            <person name="McCann A."/>
            <person name="Guo C."/>
            <person name="Argimon S."/>
            <person name="Zhang W."/>
            <person name="Yang X."/>
            <person name="Jeffery I.B."/>
            <person name="Cooney J.C."/>
            <person name="Kagawa T.F."/>
            <person name="Liu W."/>
            <person name="Song Y."/>
            <person name="Salvetti E."/>
            <person name="Wrobel A."/>
            <person name="Rasinkangas P."/>
            <person name="Parkhill J."/>
            <person name="Rea M.C."/>
            <person name="O'Sullivan O."/>
            <person name="Ritari J."/>
            <person name="Douillard F.P."/>
            <person name="Paul Ross R."/>
            <person name="Yang R."/>
            <person name="Briner A.E."/>
            <person name="Felis G.E."/>
            <person name="de Vos W.M."/>
            <person name="Barrangou R."/>
            <person name="Klaenhammer T.R."/>
            <person name="Caufield P.W."/>
            <person name="Cui Y."/>
            <person name="Zhang H."/>
            <person name="O'Toole P.W."/>
        </authorList>
    </citation>
    <scope>NUCLEOTIDE SEQUENCE [LARGE SCALE GENOMIC DNA]</scope>
    <source>
        <strain evidence="3 4">DSM 16761</strain>
    </source>
</reference>
<dbReference type="eggNOG" id="COG1611">
    <property type="taxonomic scope" value="Bacteria"/>
</dbReference>
<evidence type="ECO:0000256" key="2">
    <source>
        <dbReference type="RuleBase" id="RU363015"/>
    </source>
</evidence>
<comment type="similarity">
    <text evidence="1 2">Belongs to the LOG family.</text>
</comment>
<dbReference type="PATRIC" id="fig|1423767.3.peg.1314"/>
<dbReference type="InterPro" id="IPR005269">
    <property type="entry name" value="LOG"/>
</dbReference>
<dbReference type="GO" id="GO:0009691">
    <property type="term" value="P:cytokinin biosynthetic process"/>
    <property type="evidence" value="ECO:0007669"/>
    <property type="project" value="UniProtKB-UniRule"/>
</dbReference>
<comment type="caution">
    <text evidence="3">The sequence shown here is derived from an EMBL/GenBank/DDBJ whole genome shotgun (WGS) entry which is preliminary data.</text>
</comment>
<dbReference type="PANTHER" id="PTHR31223">
    <property type="entry name" value="LOG FAMILY PROTEIN YJL055W"/>
    <property type="match status" value="1"/>
</dbReference>
<organism evidence="3 4">
    <name type="scientific">Lactobacillus kitasatonis DSM 16761 = JCM 1039</name>
    <dbReference type="NCBI Taxonomy" id="1423767"/>
    <lineage>
        <taxon>Bacteria</taxon>
        <taxon>Bacillati</taxon>
        <taxon>Bacillota</taxon>
        <taxon>Bacilli</taxon>
        <taxon>Lactobacillales</taxon>
        <taxon>Lactobacillaceae</taxon>
        <taxon>Lactobacillus</taxon>
    </lineage>
</organism>
<proteinExistence type="inferred from homology"/>
<evidence type="ECO:0000313" key="3">
    <source>
        <dbReference type="EMBL" id="KRM02886.1"/>
    </source>
</evidence>
<dbReference type="Gene3D" id="3.40.50.450">
    <property type="match status" value="1"/>
</dbReference>
<sequence>MIKKLAVYLGASSNAKSQYKKNAVQVGQWMVDNNLELVYGGSEVGLMKVLSDTILNNGGKVYGIITNQLNDRGVTNNHLTDLKIVDTMDERKLEMMNEADSMMAIPGGIGTLEEISQAISWITLGDNPKPVAFYNYDGFYDSLHDQILHMHHEGFLEQRYVDAICFSENLDEILDFMNSYKAPVRRDF</sequence>
<dbReference type="InterPro" id="IPR031100">
    <property type="entry name" value="LOG_fam"/>
</dbReference>
<gene>
    <name evidence="3" type="ORF">FC59_GL001266</name>
</gene>
<evidence type="ECO:0000256" key="1">
    <source>
        <dbReference type="ARBA" id="ARBA00006763"/>
    </source>
</evidence>
<keyword evidence="2" id="KW-0203">Cytokinin biosynthesis</keyword>
<accession>A0A0R1VIR2</accession>
<dbReference type="OrthoDB" id="9801098at2"/>
<evidence type="ECO:0000313" key="4">
    <source>
        <dbReference type="Proteomes" id="UP000051307"/>
    </source>
</evidence>
<dbReference type="Pfam" id="PF03641">
    <property type="entry name" value="Lysine_decarbox"/>
    <property type="match status" value="1"/>
</dbReference>